<accession>A0A1M6T015</accession>
<proteinExistence type="predicted"/>
<dbReference type="Proteomes" id="UP000242497">
    <property type="component" value="Unassembled WGS sequence"/>
</dbReference>
<dbReference type="RefSeq" id="WP_072890477.1">
    <property type="nucleotide sequence ID" value="NZ_FRAE01000081.1"/>
</dbReference>
<name>A0A1M6T015_9FIRM</name>
<keyword evidence="2" id="KW-1185">Reference proteome</keyword>
<dbReference type="OrthoDB" id="3035009at2"/>
<organism evidence="1 2">
    <name type="scientific">Tepidibacter formicigenes DSM 15518</name>
    <dbReference type="NCBI Taxonomy" id="1123349"/>
    <lineage>
        <taxon>Bacteria</taxon>
        <taxon>Bacillati</taxon>
        <taxon>Bacillota</taxon>
        <taxon>Clostridia</taxon>
        <taxon>Peptostreptococcales</taxon>
        <taxon>Peptostreptococcaceae</taxon>
        <taxon>Tepidibacter</taxon>
    </lineage>
</organism>
<protein>
    <submittedName>
        <fullName evidence="1">Uncharacterized protein</fullName>
    </submittedName>
</protein>
<dbReference type="STRING" id="1123349.SAMN02744037_02473"/>
<evidence type="ECO:0000313" key="1">
    <source>
        <dbReference type="EMBL" id="SHK50303.1"/>
    </source>
</evidence>
<sequence>MYIGVKQKINTRDECIYYFYLCRSYRKDGKVESESIYMCSLSEYNLKVPVDKLKEKFTAEDLDLLEQKVLQLKAGAR</sequence>
<reference evidence="2" key="1">
    <citation type="submission" date="2016-11" db="EMBL/GenBank/DDBJ databases">
        <authorList>
            <person name="Varghese N."/>
            <person name="Submissions S."/>
        </authorList>
    </citation>
    <scope>NUCLEOTIDE SEQUENCE [LARGE SCALE GENOMIC DNA]</scope>
    <source>
        <strain evidence="2">DSM 15518</strain>
    </source>
</reference>
<evidence type="ECO:0000313" key="2">
    <source>
        <dbReference type="Proteomes" id="UP000242497"/>
    </source>
</evidence>
<gene>
    <name evidence="1" type="ORF">SAMN02744037_02473</name>
</gene>
<dbReference type="EMBL" id="FRAE01000081">
    <property type="protein sequence ID" value="SHK50303.1"/>
    <property type="molecule type" value="Genomic_DNA"/>
</dbReference>
<dbReference type="AlphaFoldDB" id="A0A1M6T015"/>